<evidence type="ECO:0000313" key="9">
    <source>
        <dbReference type="Proteomes" id="UP000274122"/>
    </source>
</evidence>
<dbReference type="PANTHER" id="PTHR37423:SF2">
    <property type="entry name" value="MEMBRANE-BOUND LYTIC MUREIN TRANSGLYCOSYLASE C"/>
    <property type="match status" value="1"/>
</dbReference>
<comment type="similarity">
    <text evidence="2">Belongs to the transglycosylase Slt family.</text>
</comment>
<dbReference type="InterPro" id="IPR000189">
    <property type="entry name" value="Transglyc_AS"/>
</dbReference>
<dbReference type="InterPro" id="IPR008258">
    <property type="entry name" value="Transglycosylase_SLT_dom_1"/>
</dbReference>
<evidence type="ECO:0000256" key="4">
    <source>
        <dbReference type="ARBA" id="ARBA00023239"/>
    </source>
</evidence>
<dbReference type="GO" id="GO:0016020">
    <property type="term" value="C:membrane"/>
    <property type="evidence" value="ECO:0007669"/>
    <property type="project" value="InterPro"/>
</dbReference>
<dbReference type="OrthoDB" id="8019720at2"/>
<name>A0A447V5X3_9ENTR</name>
<evidence type="ECO:0000256" key="5">
    <source>
        <dbReference type="ARBA" id="ARBA00023316"/>
    </source>
</evidence>
<dbReference type="KEGG" id="clap:NCTC11466_03478"/>
<gene>
    <name evidence="8" type="primary">mltD_1</name>
    <name evidence="8" type="ORF">NCTC11466_03478</name>
</gene>
<dbReference type="PANTHER" id="PTHR37423">
    <property type="entry name" value="SOLUBLE LYTIC MUREIN TRANSGLYCOSYLASE-RELATED"/>
    <property type="match status" value="1"/>
</dbReference>
<comment type="catalytic activity">
    <reaction evidence="1">
        <text>Exolytic cleavage of the (1-&gt;4)-beta-glycosidic linkage between N-acetylmuramic acid (MurNAc) and N-acetylglucosamine (GlcNAc) residues in peptidoglycan, from either the reducing or the non-reducing ends of the peptidoglycan chains, with concomitant formation of a 1,6-anhydrobond in the MurNAc residue.</text>
        <dbReference type="EC" id="4.2.2.n1"/>
    </reaction>
</comment>
<feature type="domain" description="Transglycosylase SLT" evidence="7">
    <location>
        <begin position="472"/>
        <end position="576"/>
    </location>
</feature>
<dbReference type="EC" id="4.2.2.n1" evidence="3"/>
<keyword evidence="5" id="KW-0961">Cell wall biogenesis/degradation</keyword>
<keyword evidence="9" id="KW-1185">Reference proteome</keyword>
<reference evidence="8 9" key="1">
    <citation type="submission" date="2018-12" db="EMBL/GenBank/DDBJ databases">
        <authorList>
            <consortium name="Pathogen Informatics"/>
        </authorList>
    </citation>
    <scope>NUCLEOTIDE SEQUENCE [LARGE SCALE GENOMIC DNA]</scope>
    <source>
        <strain evidence="8 9">NCTC11466</strain>
    </source>
</reference>
<evidence type="ECO:0000256" key="3">
    <source>
        <dbReference type="ARBA" id="ARBA00012587"/>
    </source>
</evidence>
<dbReference type="InterPro" id="IPR023346">
    <property type="entry name" value="Lysozyme-like_dom_sf"/>
</dbReference>
<accession>A0A447V5X3</accession>
<dbReference type="SUPFAM" id="SSF53955">
    <property type="entry name" value="Lysozyme-like"/>
    <property type="match status" value="1"/>
</dbReference>
<feature type="region of interest" description="Disordered" evidence="6">
    <location>
        <begin position="191"/>
        <end position="221"/>
    </location>
</feature>
<dbReference type="AlphaFoldDB" id="A0A447V5X3"/>
<keyword evidence="4 8" id="KW-0456">Lyase</keyword>
<dbReference type="RefSeq" id="WP_126357285.1">
    <property type="nucleotide sequence ID" value="NZ_LR134201.1"/>
</dbReference>
<dbReference type="CDD" id="cd00254">
    <property type="entry name" value="LT-like"/>
    <property type="match status" value="1"/>
</dbReference>
<evidence type="ECO:0000256" key="6">
    <source>
        <dbReference type="SAM" id="MobiDB-lite"/>
    </source>
</evidence>
<evidence type="ECO:0000256" key="1">
    <source>
        <dbReference type="ARBA" id="ARBA00001420"/>
    </source>
</evidence>
<dbReference type="PROSITE" id="PS00922">
    <property type="entry name" value="TRANSGLYCOSYLASE"/>
    <property type="match status" value="1"/>
</dbReference>
<dbReference type="EMBL" id="LR134201">
    <property type="protein sequence ID" value="VEB99932.1"/>
    <property type="molecule type" value="Genomic_DNA"/>
</dbReference>
<proteinExistence type="inferred from homology"/>
<feature type="compositionally biased region" description="Basic and acidic residues" evidence="6">
    <location>
        <begin position="249"/>
        <end position="280"/>
    </location>
</feature>
<feature type="region of interest" description="Disordered" evidence="6">
    <location>
        <begin position="243"/>
        <end position="282"/>
    </location>
</feature>
<evidence type="ECO:0000256" key="2">
    <source>
        <dbReference type="ARBA" id="ARBA00007734"/>
    </source>
</evidence>
<dbReference type="GO" id="GO:0000270">
    <property type="term" value="P:peptidoglycan metabolic process"/>
    <property type="evidence" value="ECO:0007669"/>
    <property type="project" value="InterPro"/>
</dbReference>
<dbReference type="Pfam" id="PF01464">
    <property type="entry name" value="SLT"/>
    <property type="match status" value="1"/>
</dbReference>
<dbReference type="Proteomes" id="UP000274122">
    <property type="component" value="Chromosome"/>
</dbReference>
<sequence length="648" mass="69675">MSGADILQKVIDNWGKLSKDAQRKVGADIGADDALIQSWAEKGDQSFSNLRKEFENQSKATDSLGNDARKLNIQFVLLKRNFEAAGQSLFTAMLPYVKEIPPVLMKISDWISSHGPEIAKFFSDSAGEVNKVVDVVGGWQNALAILAAFVAGGWALKMLTGISRVAKGFGPIIAAMAAISAWDKLGGEEKDAKENGVSVGDNLINKKKQKEKERQQSGDTPSAKIIAWWEKLTGKLDSDNKYTAYGTIPHRDNAEPEQKAQSAKREPQKPSDSTQGRDSRAGSLLNSAVDALRDVKPDQVPAPGVVNYHSTEVVPNPLKEIKPDPAPVPSVVNYHSTEVRYDAPKDTLSAGDKNYDSDKISNSISEALKSLKPNQESSIVNHHSTEKIVSDGDIRGESRQAQNETNRLLFNILDGIKKVGSLLSDKEPPESNVQDQAGYLMREHPQLPAEAPKPTKAGAALLGWMQPKLDALEKAFNLPLGLLRSVATTESGGNPYAVSGAGAKGLFQFMDGTAKDMGLKGNDVFDPMKSAEAAAKYLSQLLRQNGGDLNKALASYNWGIGNVQRKGLENAPSETQAYVPKVLAGIKVGASANANVVNAQQQQPSNKTDIHIGEMTVQSNASSIKALGDDVHASTKRNGLVMAYSTGQ</sequence>
<evidence type="ECO:0000313" key="8">
    <source>
        <dbReference type="EMBL" id="VEB99932.1"/>
    </source>
</evidence>
<dbReference type="GO" id="GO:0008933">
    <property type="term" value="F:peptidoglycan lytic transglycosylase activity"/>
    <property type="evidence" value="ECO:0007669"/>
    <property type="project" value="InterPro"/>
</dbReference>
<organism evidence="8 9">
    <name type="scientific">Cedecea lapagei</name>
    <dbReference type="NCBI Taxonomy" id="158823"/>
    <lineage>
        <taxon>Bacteria</taxon>
        <taxon>Pseudomonadati</taxon>
        <taxon>Pseudomonadota</taxon>
        <taxon>Gammaproteobacteria</taxon>
        <taxon>Enterobacterales</taxon>
        <taxon>Enterobacteriaceae</taxon>
        <taxon>Cedecea</taxon>
    </lineage>
</organism>
<protein>
    <recommendedName>
        <fullName evidence="3">peptidoglycan lytic exotransglycosylase</fullName>
        <ecNumber evidence="3">4.2.2.n1</ecNumber>
    </recommendedName>
</protein>
<dbReference type="Gene3D" id="1.10.530.10">
    <property type="match status" value="1"/>
</dbReference>
<evidence type="ECO:0000259" key="7">
    <source>
        <dbReference type="Pfam" id="PF01464"/>
    </source>
</evidence>
<dbReference type="GO" id="GO:0071555">
    <property type="term" value="P:cell wall organization"/>
    <property type="evidence" value="ECO:0007669"/>
    <property type="project" value="UniProtKB-KW"/>
</dbReference>